<proteinExistence type="predicted"/>
<feature type="region of interest" description="Disordered" evidence="1">
    <location>
        <begin position="15"/>
        <end position="36"/>
    </location>
</feature>
<comment type="caution">
    <text evidence="2">The sequence shown here is derived from an EMBL/GenBank/DDBJ whole genome shotgun (WGS) entry which is preliminary data.</text>
</comment>
<accession>A0ABQ3E907</accession>
<name>A0ABQ3E907_9GAMM</name>
<protein>
    <recommendedName>
        <fullName evidence="4">Lipoprotein</fullName>
    </recommendedName>
</protein>
<evidence type="ECO:0000313" key="3">
    <source>
        <dbReference type="Proteomes" id="UP000646745"/>
    </source>
</evidence>
<evidence type="ECO:0008006" key="4">
    <source>
        <dbReference type="Google" id="ProtNLM"/>
    </source>
</evidence>
<dbReference type="Proteomes" id="UP000646745">
    <property type="component" value="Unassembled WGS sequence"/>
</dbReference>
<dbReference type="EMBL" id="BMZI01000007">
    <property type="protein sequence ID" value="GHB29994.1"/>
    <property type="molecule type" value="Genomic_DNA"/>
</dbReference>
<gene>
    <name evidence="2" type="ORF">GCM10009038_30920</name>
</gene>
<evidence type="ECO:0000256" key="1">
    <source>
        <dbReference type="SAM" id="MobiDB-lite"/>
    </source>
</evidence>
<dbReference type="RefSeq" id="WP_189445629.1">
    <property type="nucleotide sequence ID" value="NZ_BMZI01000007.1"/>
</dbReference>
<evidence type="ECO:0000313" key="2">
    <source>
        <dbReference type="EMBL" id="GHB29994.1"/>
    </source>
</evidence>
<keyword evidence="3" id="KW-1185">Reference proteome</keyword>
<sequence length="202" mass="21535">MLLAAPLVLGACQAHGPDQMGSPRPADRGAPTTTTFSAPDHEIAVTYDATFERLDAPEDGYFDNGSWASEAGDDGERLLTLSLPDSDEITTGLWRLGTSRNARALETCTDEPSDMSSAAPETVRIGGHDFVSFTVGDAGMSHFQSIHAYRAVVDDTCYAIDLIVQGTRGDVYDPPRPAPFSQDAAMARLRTINTGVSFPSGH</sequence>
<reference evidence="3" key="1">
    <citation type="journal article" date="2019" name="Int. J. Syst. Evol. Microbiol.">
        <title>The Global Catalogue of Microorganisms (GCM) 10K type strain sequencing project: providing services to taxonomists for standard genome sequencing and annotation.</title>
        <authorList>
            <consortium name="The Broad Institute Genomics Platform"/>
            <consortium name="The Broad Institute Genome Sequencing Center for Infectious Disease"/>
            <person name="Wu L."/>
            <person name="Ma J."/>
        </authorList>
    </citation>
    <scope>NUCLEOTIDE SEQUENCE [LARGE SCALE GENOMIC DNA]</scope>
    <source>
        <strain evidence="3">KCTC 32998</strain>
    </source>
</reference>
<organism evidence="2 3">
    <name type="scientific">Salinicola rhizosphaerae</name>
    <dbReference type="NCBI Taxonomy" id="1443141"/>
    <lineage>
        <taxon>Bacteria</taxon>
        <taxon>Pseudomonadati</taxon>
        <taxon>Pseudomonadota</taxon>
        <taxon>Gammaproteobacteria</taxon>
        <taxon>Oceanospirillales</taxon>
        <taxon>Halomonadaceae</taxon>
        <taxon>Salinicola</taxon>
    </lineage>
</organism>